<proteinExistence type="predicted"/>
<evidence type="ECO:0000313" key="1">
    <source>
        <dbReference type="EMBL" id="CAI9170370.1"/>
    </source>
</evidence>
<evidence type="ECO:0000313" key="2">
    <source>
        <dbReference type="Proteomes" id="UP001176941"/>
    </source>
</evidence>
<dbReference type="Proteomes" id="UP001176941">
    <property type="component" value="Chromosome 3"/>
</dbReference>
<protein>
    <submittedName>
        <fullName evidence="1">Uncharacterized protein</fullName>
    </submittedName>
</protein>
<gene>
    <name evidence="1" type="ORF">MRATA1EN1_LOCUS19332</name>
</gene>
<sequence length="99" mass="11568">MNCLRRHVLTKQDILLGKGSRTESRREAWNSQCSEDRKFCCITRREKPLPSDGQTHLLRCLTSGLSCSEHPCMSTEGTARDSCFLGKIFRWRRRDDFLF</sequence>
<reference evidence="1" key="1">
    <citation type="submission" date="2023-04" db="EMBL/GenBank/DDBJ databases">
        <authorList>
            <consortium name="ELIXIR-Norway"/>
        </authorList>
    </citation>
    <scope>NUCLEOTIDE SEQUENCE [LARGE SCALE GENOMIC DNA]</scope>
</reference>
<accession>A0ABN8Z8Z5</accession>
<keyword evidence="2" id="KW-1185">Reference proteome</keyword>
<organism evidence="1 2">
    <name type="scientific">Rangifer tarandus platyrhynchus</name>
    <name type="common">Svalbard reindeer</name>
    <dbReference type="NCBI Taxonomy" id="3082113"/>
    <lineage>
        <taxon>Eukaryota</taxon>
        <taxon>Metazoa</taxon>
        <taxon>Chordata</taxon>
        <taxon>Craniata</taxon>
        <taxon>Vertebrata</taxon>
        <taxon>Euteleostomi</taxon>
        <taxon>Mammalia</taxon>
        <taxon>Eutheria</taxon>
        <taxon>Laurasiatheria</taxon>
        <taxon>Artiodactyla</taxon>
        <taxon>Ruminantia</taxon>
        <taxon>Pecora</taxon>
        <taxon>Cervidae</taxon>
        <taxon>Odocoileinae</taxon>
        <taxon>Rangifer</taxon>
    </lineage>
</organism>
<name>A0ABN8Z8Z5_RANTA</name>
<dbReference type="EMBL" id="OX459939">
    <property type="protein sequence ID" value="CAI9170370.1"/>
    <property type="molecule type" value="Genomic_DNA"/>
</dbReference>